<organism evidence="1 2">
    <name type="scientific">Russula earlei</name>
    <dbReference type="NCBI Taxonomy" id="71964"/>
    <lineage>
        <taxon>Eukaryota</taxon>
        <taxon>Fungi</taxon>
        <taxon>Dikarya</taxon>
        <taxon>Basidiomycota</taxon>
        <taxon>Agaricomycotina</taxon>
        <taxon>Agaricomycetes</taxon>
        <taxon>Russulales</taxon>
        <taxon>Russulaceae</taxon>
        <taxon>Russula</taxon>
    </lineage>
</organism>
<name>A0ACC0U030_9AGAM</name>
<dbReference type="EMBL" id="JAGFNK010000247">
    <property type="protein sequence ID" value="KAI9455658.1"/>
    <property type="molecule type" value="Genomic_DNA"/>
</dbReference>
<reference evidence="1" key="1">
    <citation type="submission" date="2021-03" db="EMBL/GenBank/DDBJ databases">
        <title>Evolutionary priming and transition to the ectomycorrhizal habit in an iconic lineage of mushroom-forming fungi: is preadaptation a requirement?</title>
        <authorList>
            <consortium name="DOE Joint Genome Institute"/>
            <person name="Looney B.P."/>
            <person name="Miyauchi S."/>
            <person name="Morin E."/>
            <person name="Drula E."/>
            <person name="Courty P.E."/>
            <person name="Chicoki N."/>
            <person name="Fauchery L."/>
            <person name="Kohler A."/>
            <person name="Kuo A."/>
            <person name="LaButti K."/>
            <person name="Pangilinan J."/>
            <person name="Lipzen A."/>
            <person name="Riley R."/>
            <person name="Andreopoulos W."/>
            <person name="He G."/>
            <person name="Johnson J."/>
            <person name="Barry K.W."/>
            <person name="Grigoriev I.V."/>
            <person name="Nagy L."/>
            <person name="Hibbett D."/>
            <person name="Henrissat B."/>
            <person name="Matheny P.B."/>
            <person name="Labbe J."/>
            <person name="Martin A.F."/>
        </authorList>
    </citation>
    <scope>NUCLEOTIDE SEQUENCE</scope>
    <source>
        <strain evidence="1">BPL698</strain>
    </source>
</reference>
<sequence length="92" mass="10367">MHFPSPLFFFLCQCSLKFFAHCKDTAKQVIQFRMRLHSPLFSAQVSPACPSMWADAYLARYSDIHPGTRHKSEAPLDGFECSASPDTVSLDP</sequence>
<protein>
    <submittedName>
        <fullName evidence="1">Uncharacterized protein</fullName>
    </submittedName>
</protein>
<evidence type="ECO:0000313" key="2">
    <source>
        <dbReference type="Proteomes" id="UP001207468"/>
    </source>
</evidence>
<accession>A0ACC0U030</accession>
<keyword evidence="2" id="KW-1185">Reference proteome</keyword>
<dbReference type="Proteomes" id="UP001207468">
    <property type="component" value="Unassembled WGS sequence"/>
</dbReference>
<comment type="caution">
    <text evidence="1">The sequence shown here is derived from an EMBL/GenBank/DDBJ whole genome shotgun (WGS) entry which is preliminary data.</text>
</comment>
<gene>
    <name evidence="1" type="ORF">F5148DRAFT_388331</name>
</gene>
<evidence type="ECO:0000313" key="1">
    <source>
        <dbReference type="EMBL" id="KAI9455658.1"/>
    </source>
</evidence>
<proteinExistence type="predicted"/>